<evidence type="ECO:0000256" key="5">
    <source>
        <dbReference type="ARBA" id="ARBA00022723"/>
    </source>
</evidence>
<feature type="chain" id="PRO_5042836181" description="Acid sphingomyelinase-like phosphodiesterase 3b" evidence="11">
    <location>
        <begin position="26"/>
        <end position="461"/>
    </location>
</feature>
<dbReference type="InterPro" id="IPR041805">
    <property type="entry name" value="ASMase/PPN1_MPP"/>
</dbReference>
<comment type="subcellular location">
    <subcellularLocation>
        <location evidence="2">Secreted</location>
    </subcellularLocation>
</comment>
<evidence type="ECO:0000256" key="8">
    <source>
        <dbReference type="ARBA" id="ARBA00022833"/>
    </source>
</evidence>
<organism evidence="14 15">
    <name type="scientific">Littorina saxatilis</name>
    <dbReference type="NCBI Taxonomy" id="31220"/>
    <lineage>
        <taxon>Eukaryota</taxon>
        <taxon>Metazoa</taxon>
        <taxon>Spiralia</taxon>
        <taxon>Lophotrochozoa</taxon>
        <taxon>Mollusca</taxon>
        <taxon>Gastropoda</taxon>
        <taxon>Caenogastropoda</taxon>
        <taxon>Littorinimorpha</taxon>
        <taxon>Littorinoidea</taxon>
        <taxon>Littorinidae</taxon>
        <taxon>Littorina</taxon>
    </lineage>
</organism>
<evidence type="ECO:0000256" key="4">
    <source>
        <dbReference type="ARBA" id="ARBA00022525"/>
    </source>
</evidence>
<dbReference type="InterPro" id="IPR004843">
    <property type="entry name" value="Calcineurin-like_PHP"/>
</dbReference>
<feature type="transmembrane region" description="Helical" evidence="10">
    <location>
        <begin position="435"/>
        <end position="458"/>
    </location>
</feature>
<evidence type="ECO:0000313" key="15">
    <source>
        <dbReference type="Proteomes" id="UP001374579"/>
    </source>
</evidence>
<dbReference type="EMBL" id="JBAMIC010000003">
    <property type="protein sequence ID" value="KAK7110563.1"/>
    <property type="molecule type" value="Genomic_DNA"/>
</dbReference>
<comment type="similarity">
    <text evidence="3">Belongs to the acid sphingomyelinase family.</text>
</comment>
<feature type="domain" description="Sphingomyelin phosphodiesterase C-terminal" evidence="13">
    <location>
        <begin position="293"/>
        <end position="435"/>
    </location>
</feature>
<dbReference type="Gene3D" id="3.60.21.10">
    <property type="match status" value="1"/>
</dbReference>
<dbReference type="SUPFAM" id="SSF56300">
    <property type="entry name" value="Metallo-dependent phosphatases"/>
    <property type="match status" value="1"/>
</dbReference>
<evidence type="ECO:0000256" key="10">
    <source>
        <dbReference type="SAM" id="Phobius"/>
    </source>
</evidence>
<keyword evidence="5" id="KW-0479">Metal-binding</keyword>
<evidence type="ECO:0008006" key="16">
    <source>
        <dbReference type="Google" id="ProtNLM"/>
    </source>
</evidence>
<keyword evidence="15" id="KW-1185">Reference proteome</keyword>
<protein>
    <recommendedName>
        <fullName evidence="16">Acid sphingomyelinase-like phosphodiesterase 3b</fullName>
    </recommendedName>
</protein>
<keyword evidence="8" id="KW-0862">Zinc</keyword>
<dbReference type="PANTHER" id="PTHR10340">
    <property type="entry name" value="SPHINGOMYELIN PHOSPHODIESTERASE"/>
    <property type="match status" value="1"/>
</dbReference>
<keyword evidence="7" id="KW-0378">Hydrolase</keyword>
<evidence type="ECO:0000256" key="7">
    <source>
        <dbReference type="ARBA" id="ARBA00022801"/>
    </source>
</evidence>
<keyword evidence="4" id="KW-0964">Secreted</keyword>
<feature type="domain" description="Calcineurin-like phosphoesterase" evidence="12">
    <location>
        <begin position="30"/>
        <end position="277"/>
    </location>
</feature>
<dbReference type="Pfam" id="PF19272">
    <property type="entry name" value="ASMase_C"/>
    <property type="match status" value="1"/>
</dbReference>
<keyword evidence="6 11" id="KW-0732">Signal</keyword>
<dbReference type="GO" id="GO:0008081">
    <property type="term" value="F:phosphoric diester hydrolase activity"/>
    <property type="evidence" value="ECO:0007669"/>
    <property type="project" value="TreeGrafter"/>
</dbReference>
<dbReference type="CDD" id="cd00842">
    <property type="entry name" value="MPP_ASMase"/>
    <property type="match status" value="1"/>
</dbReference>
<evidence type="ECO:0000256" key="1">
    <source>
        <dbReference type="ARBA" id="ARBA00001947"/>
    </source>
</evidence>
<gene>
    <name evidence="14" type="ORF">V1264_014412</name>
</gene>
<name>A0AAN9BS90_9CAEN</name>
<dbReference type="GO" id="GO:0005615">
    <property type="term" value="C:extracellular space"/>
    <property type="evidence" value="ECO:0007669"/>
    <property type="project" value="TreeGrafter"/>
</dbReference>
<evidence type="ECO:0000256" key="6">
    <source>
        <dbReference type="ARBA" id="ARBA00022729"/>
    </source>
</evidence>
<feature type="signal peptide" evidence="11">
    <location>
        <begin position="1"/>
        <end position="25"/>
    </location>
</feature>
<keyword evidence="10" id="KW-0472">Membrane</keyword>
<reference evidence="14 15" key="1">
    <citation type="submission" date="2024-02" db="EMBL/GenBank/DDBJ databases">
        <title>Chromosome-scale genome assembly of the rough periwinkle Littorina saxatilis.</title>
        <authorList>
            <person name="De Jode A."/>
            <person name="Faria R."/>
            <person name="Formenti G."/>
            <person name="Sims Y."/>
            <person name="Smith T.P."/>
            <person name="Tracey A."/>
            <person name="Wood J.M.D."/>
            <person name="Zagrodzka Z.B."/>
            <person name="Johannesson K."/>
            <person name="Butlin R.K."/>
            <person name="Leder E.H."/>
        </authorList>
    </citation>
    <scope>NUCLEOTIDE SEQUENCE [LARGE SCALE GENOMIC DNA]</scope>
    <source>
        <strain evidence="14">Snail1</strain>
        <tissue evidence="14">Muscle</tissue>
    </source>
</reference>
<keyword evidence="9" id="KW-0325">Glycoprotein</keyword>
<evidence type="ECO:0000259" key="13">
    <source>
        <dbReference type="Pfam" id="PF19272"/>
    </source>
</evidence>
<dbReference type="Pfam" id="PF00149">
    <property type="entry name" value="Metallophos"/>
    <property type="match status" value="1"/>
</dbReference>
<comment type="cofactor">
    <cofactor evidence="1">
        <name>Zn(2+)</name>
        <dbReference type="ChEBI" id="CHEBI:29105"/>
    </cofactor>
</comment>
<accession>A0AAN9BS90</accession>
<evidence type="ECO:0000256" key="9">
    <source>
        <dbReference type="ARBA" id="ARBA00023180"/>
    </source>
</evidence>
<evidence type="ECO:0000256" key="2">
    <source>
        <dbReference type="ARBA" id="ARBA00004613"/>
    </source>
</evidence>
<evidence type="ECO:0000313" key="14">
    <source>
        <dbReference type="EMBL" id="KAK7110563.1"/>
    </source>
</evidence>
<dbReference type="AlphaFoldDB" id="A0AAN9BS90"/>
<proteinExistence type="inferred from homology"/>
<evidence type="ECO:0000256" key="3">
    <source>
        <dbReference type="ARBA" id="ARBA00008234"/>
    </source>
</evidence>
<comment type="caution">
    <text evidence="14">The sequence shown here is derived from an EMBL/GenBank/DDBJ whole genome shotgun (WGS) entry which is preliminary data.</text>
</comment>
<dbReference type="GO" id="GO:0046872">
    <property type="term" value="F:metal ion binding"/>
    <property type="evidence" value="ECO:0007669"/>
    <property type="project" value="UniProtKB-KW"/>
</dbReference>
<dbReference type="InterPro" id="IPR045473">
    <property type="entry name" value="ASM_C"/>
</dbReference>
<keyword evidence="10" id="KW-0812">Transmembrane</keyword>
<dbReference type="Proteomes" id="UP001374579">
    <property type="component" value="Unassembled WGS sequence"/>
</dbReference>
<evidence type="ECO:0000256" key="11">
    <source>
        <dbReference type="SAM" id="SignalP"/>
    </source>
</evidence>
<sequence length="461" mass="51897">MESKSGSFLIVTAVCLLLCVSVCTAQNTGKFWHVTDFHYDHTYWSSMLSCNKEVSPSPYGDYWCDSPWELITKAMGAMVRYHEDVDFLIWTGDTVAHIKDDNLSISINMDVMSNITEALKTHFPNKTVYATFGNHDYYPSDQFPDFNNIIYNRTAEMWEDWIKDADQLDNFRKGGYYTLKTQHGQRIVGLNTNLYYTSDKETPGIKDPSDQLQWLRSVLQKSKTDGEKVIITAHIPPGIHTPTRAIWFHDEFIDPVNGVLKDFADVIVGMHFGHDHHDGFKIFYNSQGKAAAPLFVAPSVTPWRYKLPSGETGPPHNPSVRLVTYDRDTGKHLNIEQLMLDLVAANSPDSANFTLLYNFTQHYNVPDISAASLEMLVTRMANGSEGDKLLDDYFRFTTGGANQGDITCDRTCKSRFLCGFRHYTFAEFDACVEGYVGSAVSISASGLLITVLLALLTLMGN</sequence>
<keyword evidence="10" id="KW-1133">Transmembrane helix</keyword>
<dbReference type="InterPro" id="IPR029052">
    <property type="entry name" value="Metallo-depent_PP-like"/>
</dbReference>
<dbReference type="PANTHER" id="PTHR10340:SF57">
    <property type="entry name" value="METALLOPHOS DOMAIN-CONTAINING PROTEIN"/>
    <property type="match status" value="1"/>
</dbReference>
<evidence type="ECO:0000259" key="12">
    <source>
        <dbReference type="Pfam" id="PF00149"/>
    </source>
</evidence>